<dbReference type="EMBL" id="QEAS01000022">
    <property type="protein sequence ID" value="PWG78647.1"/>
    <property type="molecule type" value="Genomic_DNA"/>
</dbReference>
<name>A0A2U2PB75_9SPHI</name>
<accession>A0A2U2PB75</accession>
<evidence type="ECO:0000313" key="1">
    <source>
        <dbReference type="EMBL" id="PWG78647.1"/>
    </source>
</evidence>
<dbReference type="RefSeq" id="WP_109417857.1">
    <property type="nucleotide sequence ID" value="NZ_QEAS01000022.1"/>
</dbReference>
<dbReference type="InterPro" id="IPR027056">
    <property type="entry name" value="Gluconate_2DH_su3"/>
</dbReference>
<dbReference type="Proteomes" id="UP000245647">
    <property type="component" value="Unassembled WGS sequence"/>
</dbReference>
<gene>
    <name evidence="1" type="ORF">DDR33_21340</name>
</gene>
<reference evidence="1 2" key="1">
    <citation type="submission" date="2018-04" db="EMBL/GenBank/DDBJ databases">
        <title>Pedobacter chongqingensis sp. nov., isolated from a rottenly hemp rope.</title>
        <authorList>
            <person name="Cai Y."/>
        </authorList>
    </citation>
    <scope>NUCLEOTIDE SEQUENCE [LARGE SCALE GENOMIC DNA]</scope>
    <source>
        <strain evidence="1 2">FJ4-8</strain>
    </source>
</reference>
<protein>
    <submittedName>
        <fullName evidence="1">Twin-arginine translocation pathway signal protein</fullName>
    </submittedName>
</protein>
<dbReference type="OrthoDB" id="6385145at2"/>
<dbReference type="Pfam" id="PF13618">
    <property type="entry name" value="Gluconate_2-dh3"/>
    <property type="match status" value="1"/>
</dbReference>
<organism evidence="1 2">
    <name type="scientific">Pararcticibacter amylolyticus</name>
    <dbReference type="NCBI Taxonomy" id="2173175"/>
    <lineage>
        <taxon>Bacteria</taxon>
        <taxon>Pseudomonadati</taxon>
        <taxon>Bacteroidota</taxon>
        <taxon>Sphingobacteriia</taxon>
        <taxon>Sphingobacteriales</taxon>
        <taxon>Sphingobacteriaceae</taxon>
        <taxon>Pararcticibacter</taxon>
    </lineage>
</organism>
<proteinExistence type="predicted"/>
<dbReference type="AlphaFoldDB" id="A0A2U2PB75"/>
<keyword evidence="2" id="KW-1185">Reference proteome</keyword>
<sequence>MNRRDAISRVAWLLGGTIIGAELFVDMACTPRPGKVNDLFNTDQLALLDEIAETILPRTSTPGAKDAKVGAFITMMVEDCYNPEDQRVFMKGLSELDDACKKKHSKTFMECDAKQRTEFLTHLDNEQKQYQKDKKEDAPNHYFTMMKQLTLLGYFTSETGATKALRYVSIPGKYNGCVPYKKGDRAWAT</sequence>
<comment type="caution">
    <text evidence="1">The sequence shown here is derived from an EMBL/GenBank/DDBJ whole genome shotgun (WGS) entry which is preliminary data.</text>
</comment>
<evidence type="ECO:0000313" key="2">
    <source>
        <dbReference type="Proteomes" id="UP000245647"/>
    </source>
</evidence>